<dbReference type="EMBL" id="KZ824641">
    <property type="protein sequence ID" value="RAK77613.1"/>
    <property type="molecule type" value="Genomic_DNA"/>
</dbReference>
<organism evidence="3 4">
    <name type="scientific">Aspergillus fijiensis CBS 313.89</name>
    <dbReference type="NCBI Taxonomy" id="1448319"/>
    <lineage>
        <taxon>Eukaryota</taxon>
        <taxon>Fungi</taxon>
        <taxon>Dikarya</taxon>
        <taxon>Ascomycota</taxon>
        <taxon>Pezizomycotina</taxon>
        <taxon>Eurotiomycetes</taxon>
        <taxon>Eurotiomycetidae</taxon>
        <taxon>Eurotiales</taxon>
        <taxon>Aspergillaceae</taxon>
        <taxon>Aspergillus</taxon>
    </lineage>
</organism>
<dbReference type="AlphaFoldDB" id="A0A8G1VZK5"/>
<gene>
    <name evidence="3" type="ORF">BO72DRAFT_495912</name>
</gene>
<evidence type="ECO:0000313" key="3">
    <source>
        <dbReference type="EMBL" id="RAK77613.1"/>
    </source>
</evidence>
<protein>
    <submittedName>
        <fullName evidence="3">Uncharacterized protein</fullName>
    </submittedName>
</protein>
<keyword evidence="2" id="KW-1133">Transmembrane helix</keyword>
<name>A0A8G1VZK5_9EURO</name>
<keyword evidence="4" id="KW-1185">Reference proteome</keyword>
<feature type="transmembrane region" description="Helical" evidence="2">
    <location>
        <begin position="158"/>
        <end position="181"/>
    </location>
</feature>
<proteinExistence type="predicted"/>
<dbReference type="GeneID" id="63865919"/>
<reference evidence="3 4" key="1">
    <citation type="submission" date="2018-02" db="EMBL/GenBank/DDBJ databases">
        <title>The genomes of Aspergillus section Nigri reveals drivers in fungal speciation.</title>
        <authorList>
            <consortium name="DOE Joint Genome Institute"/>
            <person name="Vesth T.C."/>
            <person name="Nybo J."/>
            <person name="Theobald S."/>
            <person name="Brandl J."/>
            <person name="Frisvad J.C."/>
            <person name="Nielsen K.F."/>
            <person name="Lyhne E.K."/>
            <person name="Kogle M.E."/>
            <person name="Kuo A."/>
            <person name="Riley R."/>
            <person name="Clum A."/>
            <person name="Nolan M."/>
            <person name="Lipzen A."/>
            <person name="Salamov A."/>
            <person name="Henrissat B."/>
            <person name="Wiebenga A."/>
            <person name="De vries R.P."/>
            <person name="Grigoriev I.V."/>
            <person name="Mortensen U.H."/>
            <person name="Andersen M.R."/>
            <person name="Baker S.E."/>
        </authorList>
    </citation>
    <scope>NUCLEOTIDE SEQUENCE [LARGE SCALE GENOMIC DNA]</scope>
    <source>
        <strain evidence="3 4">CBS 313.89</strain>
    </source>
</reference>
<sequence length="194" mass="21498">MSPLRPFHVEDDSQSPYTRRTGGGDNDEVSWTLDQPQPYKDKYFHADLCRPVLTISTRIEKPIEKIKRASPTMKPELSPYQDPLDHTPRTTTPPPAYITIDLSGSAEVYGLEAYPSTYNDERPQPIYVPPQSTVTVTATVSEPEPERRRRQCPPLSSIITEIVMTAIIGGAFALTVVAIVFRVKDAKAAAKAAS</sequence>
<evidence type="ECO:0000256" key="1">
    <source>
        <dbReference type="SAM" id="MobiDB-lite"/>
    </source>
</evidence>
<dbReference type="RefSeq" id="XP_040801623.1">
    <property type="nucleotide sequence ID" value="XM_040948586.1"/>
</dbReference>
<evidence type="ECO:0000313" key="4">
    <source>
        <dbReference type="Proteomes" id="UP000249789"/>
    </source>
</evidence>
<keyword evidence="2" id="KW-0812">Transmembrane</keyword>
<accession>A0A8G1VZK5</accession>
<feature type="region of interest" description="Disordered" evidence="1">
    <location>
        <begin position="69"/>
        <end position="90"/>
    </location>
</feature>
<evidence type="ECO:0000256" key="2">
    <source>
        <dbReference type="SAM" id="Phobius"/>
    </source>
</evidence>
<dbReference type="VEuPathDB" id="FungiDB:BO72DRAFT_495912"/>
<feature type="region of interest" description="Disordered" evidence="1">
    <location>
        <begin position="1"/>
        <end position="34"/>
    </location>
</feature>
<dbReference type="Proteomes" id="UP000249789">
    <property type="component" value="Unassembled WGS sequence"/>
</dbReference>
<keyword evidence="2" id="KW-0472">Membrane</keyword>
<dbReference type="OrthoDB" id="10586116at2759"/>